<dbReference type="AlphaFoldDB" id="A0A2Z3HI82"/>
<dbReference type="PANTHER" id="PTHR10188">
    <property type="entry name" value="L-ASPARAGINASE"/>
    <property type="match status" value="1"/>
</dbReference>
<evidence type="ECO:0000256" key="2">
    <source>
        <dbReference type="PIRSR" id="PIRSR600246-2"/>
    </source>
</evidence>
<dbReference type="GO" id="GO:0016811">
    <property type="term" value="F:hydrolase activity, acting on carbon-nitrogen (but not peptide) bonds, in linear amides"/>
    <property type="evidence" value="ECO:0007669"/>
    <property type="project" value="UniProtKB-ARBA"/>
</dbReference>
<dbReference type="Pfam" id="PF01112">
    <property type="entry name" value="Asparaginase_2"/>
    <property type="match status" value="1"/>
</dbReference>
<evidence type="ECO:0000256" key="1">
    <source>
        <dbReference type="PIRSR" id="PIRSR600246-1"/>
    </source>
</evidence>
<dbReference type="SUPFAM" id="SSF56235">
    <property type="entry name" value="N-terminal nucleophile aminohydrolases (Ntn hydrolases)"/>
    <property type="match status" value="1"/>
</dbReference>
<keyword evidence="5" id="KW-1185">Reference proteome</keyword>
<name>A0A2Z3HI82_9BACT</name>
<dbReference type="GO" id="GO:0005737">
    <property type="term" value="C:cytoplasm"/>
    <property type="evidence" value="ECO:0007669"/>
    <property type="project" value="TreeGrafter"/>
</dbReference>
<dbReference type="RefSeq" id="WP_010035971.1">
    <property type="nucleotide sequence ID" value="NZ_CP025958.1"/>
</dbReference>
<evidence type="ECO:0000313" key="4">
    <source>
        <dbReference type="EMBL" id="AWM41534.1"/>
    </source>
</evidence>
<feature type="binding site" evidence="2">
    <location>
        <begin position="230"/>
        <end position="233"/>
    </location>
    <ligand>
        <name>substrate</name>
    </ligand>
</feature>
<proteinExistence type="predicted"/>
<dbReference type="OrthoDB" id="9780217at2"/>
<dbReference type="InterPro" id="IPR029055">
    <property type="entry name" value="Ntn_hydrolases_N"/>
</dbReference>
<protein>
    <submittedName>
        <fullName evidence="4">N4-(Beta-N-acetylglucosaminyl)-L-asparaginase</fullName>
    </submittedName>
</protein>
<sequence length="323" mass="33440">MADPITIATWPFGKTAVEAAMKELAKGAPALDAALAGAQAVEDDTSIRNSVGFGSIPDRLGRLTLDACVMDGRTLACGSVACVEHIRHPAALARRVMEKTPHVMLVGEGAKWFALQQGFPLEMPYTAESIKEFLDAHPDKKKDAPAGNAPARRDGASDITLQWGSQPAPAPGSEFDHDTVTVLALDKKGHLGGVCTTSGLGYKLPGRVGDSPIIGAGLYVDDLAGAAGATGVGEEIIRIGGSLFIAELLRAGKTPQEACELACKRANAAAGRRGVHPARVAFLALDPKGNVGAACTEKAAFKYAVARGDKVELLTAKEIGPTA</sequence>
<dbReference type="KEGG" id="gog:C1280_34065"/>
<organism evidence="4 5">
    <name type="scientific">Gemmata obscuriglobus</name>
    <dbReference type="NCBI Taxonomy" id="114"/>
    <lineage>
        <taxon>Bacteria</taxon>
        <taxon>Pseudomonadati</taxon>
        <taxon>Planctomycetota</taxon>
        <taxon>Planctomycetia</taxon>
        <taxon>Gemmatales</taxon>
        <taxon>Gemmataceae</taxon>
        <taxon>Gemmata</taxon>
    </lineage>
</organism>
<accession>A0A2Z3HI82</accession>
<dbReference type="Proteomes" id="UP000245802">
    <property type="component" value="Chromosome"/>
</dbReference>
<dbReference type="EMBL" id="CP025958">
    <property type="protein sequence ID" value="AWM41534.1"/>
    <property type="molecule type" value="Genomic_DNA"/>
</dbReference>
<evidence type="ECO:0000256" key="3">
    <source>
        <dbReference type="PIRSR" id="PIRSR600246-3"/>
    </source>
</evidence>
<feature type="binding site" evidence="2">
    <location>
        <begin position="207"/>
        <end position="210"/>
    </location>
    <ligand>
        <name>substrate</name>
    </ligand>
</feature>
<dbReference type="PANTHER" id="PTHR10188:SF6">
    <property type="entry name" value="N(4)-(BETA-N-ACETYLGLUCOSAMINYL)-L-ASPARAGINASE"/>
    <property type="match status" value="1"/>
</dbReference>
<feature type="active site" description="Nucleophile" evidence="1">
    <location>
        <position position="179"/>
    </location>
</feature>
<gene>
    <name evidence="4" type="ORF">C1280_34065</name>
</gene>
<reference evidence="4 5" key="1">
    <citation type="submission" date="2018-01" db="EMBL/GenBank/DDBJ databases">
        <title>G. obscuriglobus.</title>
        <authorList>
            <person name="Franke J."/>
            <person name="Blomberg W."/>
            <person name="Selmecki A."/>
        </authorList>
    </citation>
    <scope>NUCLEOTIDE SEQUENCE [LARGE SCALE GENOMIC DNA]</scope>
    <source>
        <strain evidence="4 5">DSM 5831</strain>
    </source>
</reference>
<feature type="site" description="Cleavage; by autolysis" evidence="3">
    <location>
        <begin position="178"/>
        <end position="179"/>
    </location>
</feature>
<evidence type="ECO:0000313" key="5">
    <source>
        <dbReference type="Proteomes" id="UP000245802"/>
    </source>
</evidence>
<dbReference type="InterPro" id="IPR000246">
    <property type="entry name" value="Peptidase_T2"/>
</dbReference>
<dbReference type="Gene3D" id="3.60.20.30">
    <property type="entry name" value="(Glycosyl)asparaginase"/>
    <property type="match status" value="1"/>
</dbReference>